<keyword evidence="3" id="KW-1133">Transmembrane helix</keyword>
<dbReference type="SUPFAM" id="SSF46689">
    <property type="entry name" value="Homeodomain-like"/>
    <property type="match status" value="1"/>
</dbReference>
<dbReference type="PANTHER" id="PTHR43479">
    <property type="entry name" value="ACREF/ENVCD OPERON REPRESSOR-RELATED"/>
    <property type="match status" value="1"/>
</dbReference>
<dbReference type="InterPro" id="IPR009057">
    <property type="entry name" value="Homeodomain-like_sf"/>
</dbReference>
<sequence length="226" mass="25754">MVNKIKKQAGDKTGPVTHMTKCYIMGERNKKIIILKVAEKLFANNGYEGTSIRDIAREGSFNTALISYYFGSKEKLLASIFVYRLERQDQLFTAYWDKKDPLERLSSINAFYVDEFFEKRSFFVLMNQVQAFPGKYVTVKEICNELQSKINQVFSEAVEAGQQQGILREEINVPLMVAVIFGSISKIVFFRCLIFNNPDTSIKYEADIKDAVNTTLRAVVAGLILP</sequence>
<feature type="domain" description="HTH tetR-type" evidence="4">
    <location>
        <begin position="28"/>
        <end position="88"/>
    </location>
</feature>
<comment type="caution">
    <text evidence="5">The sequence shown here is derived from an EMBL/GenBank/DDBJ whole genome shotgun (WGS) entry which is preliminary data.</text>
</comment>
<dbReference type="SUPFAM" id="SSF48498">
    <property type="entry name" value="Tetracyclin repressor-like, C-terminal domain"/>
    <property type="match status" value="1"/>
</dbReference>
<keyword evidence="3" id="KW-0472">Membrane</keyword>
<organism evidence="5 6">
    <name type="scientific">Pedobacter frigidisoli</name>
    <dbReference type="NCBI Taxonomy" id="2530455"/>
    <lineage>
        <taxon>Bacteria</taxon>
        <taxon>Pseudomonadati</taxon>
        <taxon>Bacteroidota</taxon>
        <taxon>Sphingobacteriia</taxon>
        <taxon>Sphingobacteriales</taxon>
        <taxon>Sphingobacteriaceae</taxon>
        <taxon>Pedobacter</taxon>
    </lineage>
</organism>
<dbReference type="InterPro" id="IPR001647">
    <property type="entry name" value="HTH_TetR"/>
</dbReference>
<dbReference type="PRINTS" id="PR00455">
    <property type="entry name" value="HTHTETR"/>
</dbReference>
<evidence type="ECO:0000256" key="3">
    <source>
        <dbReference type="SAM" id="Phobius"/>
    </source>
</evidence>
<reference evidence="5 6" key="1">
    <citation type="submission" date="2019-02" db="EMBL/GenBank/DDBJ databases">
        <title>Pedobacter sp. RP-3-11 sp. nov., isolated from Arctic soil.</title>
        <authorList>
            <person name="Dahal R.H."/>
        </authorList>
    </citation>
    <scope>NUCLEOTIDE SEQUENCE [LARGE SCALE GENOMIC DNA]</scope>
    <source>
        <strain evidence="5 6">RP-3-11</strain>
    </source>
</reference>
<dbReference type="EMBL" id="SJSN01000012">
    <property type="protein sequence ID" value="TCD05887.1"/>
    <property type="molecule type" value="Genomic_DNA"/>
</dbReference>
<dbReference type="GO" id="GO:0003677">
    <property type="term" value="F:DNA binding"/>
    <property type="evidence" value="ECO:0007669"/>
    <property type="project" value="UniProtKB-UniRule"/>
</dbReference>
<dbReference type="Pfam" id="PF00440">
    <property type="entry name" value="TetR_N"/>
    <property type="match status" value="1"/>
</dbReference>
<dbReference type="InterPro" id="IPR050624">
    <property type="entry name" value="HTH-type_Tx_Regulator"/>
</dbReference>
<dbReference type="InterPro" id="IPR036271">
    <property type="entry name" value="Tet_transcr_reg_TetR-rel_C_sf"/>
</dbReference>
<dbReference type="AlphaFoldDB" id="A0A4V6N658"/>
<feature type="DNA-binding region" description="H-T-H motif" evidence="2">
    <location>
        <begin position="51"/>
        <end position="70"/>
    </location>
</feature>
<protein>
    <submittedName>
        <fullName evidence="5">TetR/AcrR family transcriptional regulator</fullName>
    </submittedName>
</protein>
<dbReference type="Gene3D" id="1.10.10.60">
    <property type="entry name" value="Homeodomain-like"/>
    <property type="match status" value="1"/>
</dbReference>
<dbReference type="InterPro" id="IPR041474">
    <property type="entry name" value="NicS_C"/>
</dbReference>
<proteinExistence type="predicted"/>
<dbReference type="OrthoDB" id="9789566at2"/>
<dbReference type="Gene3D" id="1.10.357.10">
    <property type="entry name" value="Tetracycline Repressor, domain 2"/>
    <property type="match status" value="1"/>
</dbReference>
<evidence type="ECO:0000256" key="2">
    <source>
        <dbReference type="PROSITE-ProRule" id="PRU00335"/>
    </source>
</evidence>
<dbReference type="PROSITE" id="PS50977">
    <property type="entry name" value="HTH_TETR_2"/>
    <property type="match status" value="1"/>
</dbReference>
<evidence type="ECO:0000259" key="4">
    <source>
        <dbReference type="PROSITE" id="PS50977"/>
    </source>
</evidence>
<dbReference type="Proteomes" id="UP000291485">
    <property type="component" value="Unassembled WGS sequence"/>
</dbReference>
<evidence type="ECO:0000313" key="6">
    <source>
        <dbReference type="Proteomes" id="UP000291485"/>
    </source>
</evidence>
<keyword evidence="1 2" id="KW-0238">DNA-binding</keyword>
<feature type="transmembrane region" description="Helical" evidence="3">
    <location>
        <begin position="173"/>
        <end position="194"/>
    </location>
</feature>
<name>A0A4V6N658_9SPHI</name>
<keyword evidence="6" id="KW-1185">Reference proteome</keyword>
<evidence type="ECO:0000313" key="5">
    <source>
        <dbReference type="EMBL" id="TCD05887.1"/>
    </source>
</evidence>
<evidence type="ECO:0000256" key="1">
    <source>
        <dbReference type="ARBA" id="ARBA00023125"/>
    </source>
</evidence>
<keyword evidence="3" id="KW-0812">Transmembrane</keyword>
<dbReference type="Pfam" id="PF17938">
    <property type="entry name" value="TetR_C_29"/>
    <property type="match status" value="1"/>
</dbReference>
<gene>
    <name evidence="5" type="ORF">EZ449_15620</name>
</gene>
<dbReference type="PANTHER" id="PTHR43479:SF11">
    <property type="entry name" value="ACREF_ENVCD OPERON REPRESSOR-RELATED"/>
    <property type="match status" value="1"/>
</dbReference>
<accession>A0A4V6N658</accession>